<dbReference type="InterPro" id="IPR014710">
    <property type="entry name" value="RmlC-like_jellyroll"/>
</dbReference>
<dbReference type="Proteomes" id="UP000220914">
    <property type="component" value="Unassembled WGS sequence"/>
</dbReference>
<comment type="caution">
    <text evidence="3">The sequence shown here is derived from an EMBL/GenBank/DDBJ whole genome shotgun (WGS) entry which is preliminary data.</text>
</comment>
<protein>
    <recommendedName>
        <fullName evidence="2">Cupin type-2 domain-containing protein</fullName>
    </recommendedName>
</protein>
<dbReference type="Gene3D" id="2.60.120.10">
    <property type="entry name" value="Jelly Rolls"/>
    <property type="match status" value="1"/>
</dbReference>
<feature type="region of interest" description="Disordered" evidence="1">
    <location>
        <begin position="1"/>
        <end position="24"/>
    </location>
</feature>
<dbReference type="AlphaFoldDB" id="A0A2A7NCK8"/>
<feature type="domain" description="Cupin type-2" evidence="2">
    <location>
        <begin position="76"/>
        <end position="141"/>
    </location>
</feature>
<dbReference type="Pfam" id="PF07883">
    <property type="entry name" value="Cupin_2"/>
    <property type="match status" value="1"/>
</dbReference>
<name>A0A2A7NCK8_MYCAG</name>
<evidence type="ECO:0000259" key="2">
    <source>
        <dbReference type="Pfam" id="PF07883"/>
    </source>
</evidence>
<keyword evidence="4" id="KW-1185">Reference proteome</keyword>
<dbReference type="SUPFAM" id="SSF51182">
    <property type="entry name" value="RmlC-like cupins"/>
    <property type="match status" value="1"/>
</dbReference>
<sequence>MSRPDTGGGGRDRRRVRDGLAARRRGRHIRKCRPVKVVRFDESPTFEPRGHAGVLNHALVSTQWHDTDAVSVWWGRFDDGGASDLHRHAGATQVYVVLDGEFVVDDGETELRLGPRDTAIIGPGEPHRIRAVGNSEVMVITTPGLR</sequence>
<proteinExistence type="predicted"/>
<dbReference type="InterPro" id="IPR013096">
    <property type="entry name" value="Cupin_2"/>
</dbReference>
<accession>A0A2A7NCK8</accession>
<evidence type="ECO:0000313" key="4">
    <source>
        <dbReference type="Proteomes" id="UP000220914"/>
    </source>
</evidence>
<evidence type="ECO:0000256" key="1">
    <source>
        <dbReference type="SAM" id="MobiDB-lite"/>
    </source>
</evidence>
<dbReference type="EMBL" id="PDCP01000007">
    <property type="protein sequence ID" value="PEG41208.1"/>
    <property type="molecule type" value="Genomic_DNA"/>
</dbReference>
<dbReference type="OrthoDB" id="2886949at2"/>
<gene>
    <name evidence="3" type="ORF">CQY20_06080</name>
</gene>
<evidence type="ECO:0000313" key="3">
    <source>
        <dbReference type="EMBL" id="PEG41208.1"/>
    </source>
</evidence>
<organism evidence="3 4">
    <name type="scientific">Mycolicibacterium agri</name>
    <name type="common">Mycobacterium agri</name>
    <dbReference type="NCBI Taxonomy" id="36811"/>
    <lineage>
        <taxon>Bacteria</taxon>
        <taxon>Bacillati</taxon>
        <taxon>Actinomycetota</taxon>
        <taxon>Actinomycetes</taxon>
        <taxon>Mycobacteriales</taxon>
        <taxon>Mycobacteriaceae</taxon>
        <taxon>Mycolicibacterium</taxon>
    </lineage>
</organism>
<reference evidence="3 4" key="1">
    <citation type="submission" date="2017-10" db="EMBL/GenBank/DDBJ databases">
        <title>The new phylogeny of genus Mycobacterium.</title>
        <authorList>
            <person name="Tortoli E."/>
            <person name="Trovato A."/>
            <person name="Cirillo D.M."/>
        </authorList>
    </citation>
    <scope>NUCLEOTIDE SEQUENCE [LARGE SCALE GENOMIC DNA]</scope>
    <source>
        <strain evidence="3 4">CCUG37673</strain>
    </source>
</reference>
<dbReference type="InterPro" id="IPR011051">
    <property type="entry name" value="RmlC_Cupin_sf"/>
</dbReference>